<dbReference type="OrthoDB" id="10057959at2759"/>
<name>A0A4C1ZZN7_EUMVA</name>
<proteinExistence type="predicted"/>
<evidence type="ECO:0000256" key="1">
    <source>
        <dbReference type="SAM" id="MobiDB-lite"/>
    </source>
</evidence>
<dbReference type="Proteomes" id="UP000299102">
    <property type="component" value="Unassembled WGS sequence"/>
</dbReference>
<gene>
    <name evidence="2" type="ORF">EVAR_66636_1</name>
</gene>
<sequence length="155" mass="17482">MGGGDHPHSGDSHARLPLRNATKRQSIDHKLIESNICTENESDDMENDWENASLDQCLLESLARGRPKSRLRGKNGFVWSTKLSHRRSVRIAISTIFGKTRPDDGVERVELPSKKRCGLCLRSKDRKTCMQCPACEQPICNDDRMYLCIDCGGHD</sequence>
<feature type="compositionally biased region" description="Basic and acidic residues" evidence="1">
    <location>
        <begin position="1"/>
        <end position="14"/>
    </location>
</feature>
<dbReference type="EMBL" id="BGZK01002243">
    <property type="protein sequence ID" value="GBP92145.1"/>
    <property type="molecule type" value="Genomic_DNA"/>
</dbReference>
<comment type="caution">
    <text evidence="2">The sequence shown here is derived from an EMBL/GenBank/DDBJ whole genome shotgun (WGS) entry which is preliminary data.</text>
</comment>
<organism evidence="2 3">
    <name type="scientific">Eumeta variegata</name>
    <name type="common">Bagworm moth</name>
    <name type="synonym">Eumeta japonica</name>
    <dbReference type="NCBI Taxonomy" id="151549"/>
    <lineage>
        <taxon>Eukaryota</taxon>
        <taxon>Metazoa</taxon>
        <taxon>Ecdysozoa</taxon>
        <taxon>Arthropoda</taxon>
        <taxon>Hexapoda</taxon>
        <taxon>Insecta</taxon>
        <taxon>Pterygota</taxon>
        <taxon>Neoptera</taxon>
        <taxon>Endopterygota</taxon>
        <taxon>Lepidoptera</taxon>
        <taxon>Glossata</taxon>
        <taxon>Ditrysia</taxon>
        <taxon>Tineoidea</taxon>
        <taxon>Psychidae</taxon>
        <taxon>Oiketicinae</taxon>
        <taxon>Eumeta</taxon>
    </lineage>
</organism>
<evidence type="ECO:0000313" key="3">
    <source>
        <dbReference type="Proteomes" id="UP000299102"/>
    </source>
</evidence>
<protein>
    <recommendedName>
        <fullName evidence="4">PiggyBac transposable element-derived protein 4</fullName>
    </recommendedName>
</protein>
<evidence type="ECO:0008006" key="4">
    <source>
        <dbReference type="Google" id="ProtNLM"/>
    </source>
</evidence>
<accession>A0A4C1ZZN7</accession>
<reference evidence="2 3" key="1">
    <citation type="journal article" date="2019" name="Commun. Biol.">
        <title>The bagworm genome reveals a unique fibroin gene that provides high tensile strength.</title>
        <authorList>
            <person name="Kono N."/>
            <person name="Nakamura H."/>
            <person name="Ohtoshi R."/>
            <person name="Tomita M."/>
            <person name="Numata K."/>
            <person name="Arakawa K."/>
        </authorList>
    </citation>
    <scope>NUCLEOTIDE SEQUENCE [LARGE SCALE GENOMIC DNA]</scope>
</reference>
<evidence type="ECO:0000313" key="2">
    <source>
        <dbReference type="EMBL" id="GBP92145.1"/>
    </source>
</evidence>
<keyword evidence="3" id="KW-1185">Reference proteome</keyword>
<feature type="region of interest" description="Disordered" evidence="1">
    <location>
        <begin position="1"/>
        <end position="24"/>
    </location>
</feature>
<dbReference type="AlphaFoldDB" id="A0A4C1ZZN7"/>